<evidence type="ECO:0000256" key="3">
    <source>
        <dbReference type="ARBA" id="ARBA00023125"/>
    </source>
</evidence>
<dbReference type="AlphaFoldDB" id="A0A0F8GFQ7"/>
<dbReference type="Gene3D" id="1.10.287.1120">
    <property type="entry name" value="Bipartite methylase S protein"/>
    <property type="match status" value="1"/>
</dbReference>
<name>A0A0F8GFQ7_METMZ</name>
<dbReference type="Proteomes" id="UP000034424">
    <property type="component" value="Unassembled WGS sequence"/>
</dbReference>
<comment type="caution">
    <text evidence="5">The sequence shown here is derived from an EMBL/GenBank/DDBJ whole genome shotgun (WGS) entry which is preliminary data.</text>
</comment>
<comment type="similarity">
    <text evidence="1">Belongs to the type-I restriction system S methylase family.</text>
</comment>
<reference evidence="5 6" key="1">
    <citation type="journal article" date="2015" name="ISME J.">
        <title>Genomic and phenotypic differentiation among Methanosarcina mazei populations from Columbia River sediment.</title>
        <authorList>
            <person name="Youngblut N.D."/>
            <person name="Wirth J.S."/>
            <person name="Henriksen J.R."/>
            <person name="Smith M."/>
            <person name="Simon H."/>
            <person name="Metcalf W.W."/>
            <person name="Whitaker R.J."/>
        </authorList>
    </citation>
    <scope>NUCLEOTIDE SEQUENCE [LARGE SCALE GENOMIC DNA]</scope>
    <source>
        <strain evidence="5 6">3.F.T.2.1</strain>
    </source>
</reference>
<dbReference type="PANTHER" id="PTHR43140">
    <property type="entry name" value="TYPE-1 RESTRICTION ENZYME ECOKI SPECIFICITY PROTEIN"/>
    <property type="match status" value="1"/>
</dbReference>
<dbReference type="Gene3D" id="3.90.220.20">
    <property type="entry name" value="DNA methylase specificity domains"/>
    <property type="match status" value="2"/>
</dbReference>
<dbReference type="SUPFAM" id="SSF116734">
    <property type="entry name" value="DNA methylase specificity domain"/>
    <property type="match status" value="2"/>
</dbReference>
<dbReference type="InterPro" id="IPR044946">
    <property type="entry name" value="Restrct_endonuc_typeI_TRD_sf"/>
</dbReference>
<dbReference type="PATRIC" id="fig|2209.70.peg.2962"/>
<evidence type="ECO:0000259" key="4">
    <source>
        <dbReference type="Pfam" id="PF01420"/>
    </source>
</evidence>
<dbReference type="RefSeq" id="WP_052738585.1">
    <property type="nucleotide sequence ID" value="NZ_JJPL01000084.1"/>
</dbReference>
<dbReference type="InterPro" id="IPR000055">
    <property type="entry name" value="Restrct_endonuc_typeI_TRD"/>
</dbReference>
<sequence>MEETISEIQLPDHWAWVELKDLTENPKNDIVDGPFGSNLKSNEFIEVGIPVFKIQNIKENRFVDKNINFVSPTKAEELSRHSFQKGDLIITKLGNPLGLCCKVPEKYPYGIIVADLMRFRPSTRRVVVQYLMYGINSVIVQNQFKAITKGTTRPRVNLTIVRGIKFPFPPLPEQRAIVSKIEQLFSELDNGIANLKLAQEQLKVYRQAVLKKAFEGELTKKWREQQTDLPDAGELLEKISKGREQVIKTSGERQKSTNPLTEDKLAELPSLPEGWGWAKICQVSKVGTGVTPLKKRRDFYEGGTIPWVTSGALNESYVNLASDYVTEVALKETNLKLYPKHTLLVALYGEGKTRGKCSELLIEATTNQAIAAIVQKGTEEKIRPYLKWFFMKNYNEIRMKSSGGVQPNLNLGIIENTSFPLCSLPEQQAIVQEIETRLSVCDKIEQAIKENLEKAEALRQSILKKAFEGKLLNERELAEVRGAEDWEPAEVLLERIKAEKAQNGKKIHRYCKGYCK</sequence>
<dbReference type="Pfam" id="PF01420">
    <property type="entry name" value="Methylase_S"/>
    <property type="match status" value="2"/>
</dbReference>
<keyword evidence="2" id="KW-0680">Restriction system</keyword>
<evidence type="ECO:0000256" key="1">
    <source>
        <dbReference type="ARBA" id="ARBA00010923"/>
    </source>
</evidence>
<feature type="domain" description="Type I restriction modification DNA specificity" evidence="4">
    <location>
        <begin position="272"/>
        <end position="454"/>
    </location>
</feature>
<organism evidence="5 6">
    <name type="scientific">Methanosarcina mazei</name>
    <name type="common">Methanosarcina frisia</name>
    <dbReference type="NCBI Taxonomy" id="2209"/>
    <lineage>
        <taxon>Archaea</taxon>
        <taxon>Methanobacteriati</taxon>
        <taxon>Methanobacteriota</taxon>
        <taxon>Stenosarchaea group</taxon>
        <taxon>Methanomicrobia</taxon>
        <taxon>Methanosarcinales</taxon>
        <taxon>Methanosarcinaceae</taxon>
        <taxon>Methanosarcina</taxon>
    </lineage>
</organism>
<accession>A0A0F8GFQ7</accession>
<dbReference type="GO" id="GO:0003677">
    <property type="term" value="F:DNA binding"/>
    <property type="evidence" value="ECO:0007669"/>
    <property type="project" value="UniProtKB-KW"/>
</dbReference>
<evidence type="ECO:0000256" key="2">
    <source>
        <dbReference type="ARBA" id="ARBA00022747"/>
    </source>
</evidence>
<dbReference type="GO" id="GO:0009307">
    <property type="term" value="P:DNA restriction-modification system"/>
    <property type="evidence" value="ECO:0007669"/>
    <property type="project" value="UniProtKB-KW"/>
</dbReference>
<gene>
    <name evidence="5" type="ORF">DU67_13515</name>
</gene>
<dbReference type="PANTHER" id="PTHR43140:SF1">
    <property type="entry name" value="TYPE I RESTRICTION ENZYME ECOKI SPECIFICITY SUBUNIT"/>
    <property type="match status" value="1"/>
</dbReference>
<feature type="domain" description="Type I restriction modification DNA specificity" evidence="4">
    <location>
        <begin position="11"/>
        <end position="194"/>
    </location>
</feature>
<evidence type="ECO:0000313" key="5">
    <source>
        <dbReference type="EMBL" id="KKG64087.1"/>
    </source>
</evidence>
<proteinExistence type="inferred from homology"/>
<dbReference type="InterPro" id="IPR051212">
    <property type="entry name" value="Type-I_RE_S_subunit"/>
</dbReference>
<dbReference type="EMBL" id="JJPL01000084">
    <property type="protein sequence ID" value="KKG64087.1"/>
    <property type="molecule type" value="Genomic_DNA"/>
</dbReference>
<keyword evidence="3" id="KW-0238">DNA-binding</keyword>
<evidence type="ECO:0000313" key="6">
    <source>
        <dbReference type="Proteomes" id="UP000034424"/>
    </source>
</evidence>
<protein>
    <recommendedName>
        <fullName evidence="4">Type I restriction modification DNA specificity domain-containing protein</fullName>
    </recommendedName>
</protein>